<proteinExistence type="predicted"/>
<dbReference type="OrthoDB" id="8190074at2759"/>
<organism evidence="6 7">
    <name type="scientific">Fopius arisanus</name>
    <dbReference type="NCBI Taxonomy" id="64838"/>
    <lineage>
        <taxon>Eukaryota</taxon>
        <taxon>Metazoa</taxon>
        <taxon>Ecdysozoa</taxon>
        <taxon>Arthropoda</taxon>
        <taxon>Hexapoda</taxon>
        <taxon>Insecta</taxon>
        <taxon>Pterygota</taxon>
        <taxon>Neoptera</taxon>
        <taxon>Endopterygota</taxon>
        <taxon>Hymenoptera</taxon>
        <taxon>Apocrita</taxon>
        <taxon>Ichneumonoidea</taxon>
        <taxon>Braconidae</taxon>
        <taxon>Opiinae</taxon>
        <taxon>Fopius</taxon>
    </lineage>
</organism>
<dbReference type="InterPro" id="IPR049680">
    <property type="entry name" value="FLVCR1-2_SLC49-like"/>
</dbReference>
<comment type="subcellular location">
    <subcellularLocation>
        <location evidence="1">Membrane</location>
        <topology evidence="1">Multi-pass membrane protein</topology>
    </subcellularLocation>
</comment>
<dbReference type="KEGG" id="fas:105267214"/>
<evidence type="ECO:0000256" key="5">
    <source>
        <dbReference type="SAM" id="Phobius"/>
    </source>
</evidence>
<evidence type="ECO:0000256" key="2">
    <source>
        <dbReference type="ARBA" id="ARBA00022692"/>
    </source>
</evidence>
<dbReference type="PANTHER" id="PTHR10924">
    <property type="entry name" value="MAJOR FACILITATOR SUPERFAMILY PROTEIN-RELATED"/>
    <property type="match status" value="1"/>
</dbReference>
<dbReference type="InterPro" id="IPR036259">
    <property type="entry name" value="MFS_trans_sf"/>
</dbReference>
<dbReference type="Proteomes" id="UP000694866">
    <property type="component" value="Unplaced"/>
</dbReference>
<keyword evidence="3 5" id="KW-1133">Transmembrane helix</keyword>
<feature type="transmembrane region" description="Helical" evidence="5">
    <location>
        <begin position="314"/>
        <end position="333"/>
    </location>
</feature>
<evidence type="ECO:0000256" key="1">
    <source>
        <dbReference type="ARBA" id="ARBA00004141"/>
    </source>
</evidence>
<keyword evidence="6" id="KW-1185">Reference proteome</keyword>
<evidence type="ECO:0000313" key="7">
    <source>
        <dbReference type="RefSeq" id="XP_011304205.1"/>
    </source>
</evidence>
<dbReference type="RefSeq" id="XP_011304205.1">
    <property type="nucleotide sequence ID" value="XM_011305903.1"/>
</dbReference>
<feature type="transmembrane region" description="Helical" evidence="5">
    <location>
        <begin position="249"/>
        <end position="274"/>
    </location>
</feature>
<dbReference type="PANTHER" id="PTHR10924:SF27">
    <property type="entry name" value="SOLUTE CARRIER FAMILY 49 MEMBER 4"/>
    <property type="match status" value="1"/>
</dbReference>
<evidence type="ECO:0000313" key="6">
    <source>
        <dbReference type="Proteomes" id="UP000694866"/>
    </source>
</evidence>
<feature type="transmembrane region" description="Helical" evidence="5">
    <location>
        <begin position="128"/>
        <end position="147"/>
    </location>
</feature>
<feature type="transmembrane region" description="Helical" evidence="5">
    <location>
        <begin position="196"/>
        <end position="218"/>
    </location>
</feature>
<dbReference type="Gene3D" id="1.20.1250.20">
    <property type="entry name" value="MFS general substrate transporter like domains"/>
    <property type="match status" value="1"/>
</dbReference>
<name>A0A9R1T7J2_9HYME</name>
<feature type="transmembrane region" description="Helical" evidence="5">
    <location>
        <begin position="159"/>
        <end position="176"/>
    </location>
</feature>
<dbReference type="GO" id="GO:0016020">
    <property type="term" value="C:membrane"/>
    <property type="evidence" value="ECO:0007669"/>
    <property type="project" value="UniProtKB-SubCell"/>
</dbReference>
<keyword evidence="4 5" id="KW-0472">Membrane</keyword>
<accession>A0A9R1T7J2</accession>
<feature type="transmembrane region" description="Helical" evidence="5">
    <location>
        <begin position="379"/>
        <end position="400"/>
    </location>
</feature>
<protein>
    <submittedName>
        <fullName evidence="7">Disrupted in renal carcinoma protein 2 homolog</fullName>
    </submittedName>
</protein>
<feature type="transmembrane region" description="Helical" evidence="5">
    <location>
        <begin position="286"/>
        <end position="305"/>
    </location>
</feature>
<dbReference type="AlphaFoldDB" id="A0A9R1T7J2"/>
<reference evidence="7" key="1">
    <citation type="submission" date="2025-08" db="UniProtKB">
        <authorList>
            <consortium name="RefSeq"/>
        </authorList>
    </citation>
    <scope>IDENTIFICATION</scope>
    <source>
        <strain evidence="7">USDA-PBARC FA_bdor</strain>
        <tissue evidence="7">Whole organism</tissue>
    </source>
</reference>
<feature type="transmembrane region" description="Helical" evidence="5">
    <location>
        <begin position="406"/>
        <end position="426"/>
    </location>
</feature>
<dbReference type="GeneID" id="105267214"/>
<evidence type="ECO:0000256" key="4">
    <source>
        <dbReference type="ARBA" id="ARBA00023136"/>
    </source>
</evidence>
<gene>
    <name evidence="7" type="primary">LOC105267214</name>
</gene>
<dbReference type="SUPFAM" id="SSF103473">
    <property type="entry name" value="MFS general substrate transporter"/>
    <property type="match status" value="1"/>
</dbReference>
<keyword evidence="2 5" id="KW-0812">Transmembrane</keyword>
<feature type="transmembrane region" description="Helical" evidence="5">
    <location>
        <begin position="345"/>
        <end position="367"/>
    </location>
</feature>
<evidence type="ECO:0000256" key="3">
    <source>
        <dbReference type="ARBA" id="ARBA00022989"/>
    </source>
</evidence>
<sequence length="436" mass="47788">MSMEDERLLVVEDVENPSKKRWVALGLFCALNCTQCYVWNTWGPIAETAMEAFPSWRKSSVALLSDWGSITYLTCCLPTCWILNSSRFVTPIRLAAVLSTLATFSRCISSQEMIFTITAHLAAVLDGLAGVIIGPSTALMSAVYFPTGERTTATGISSAFNQFGMALSYLLGPAVVKNGDFYFNSTSRGDNLRVQIMSLMRIEFVAQLLVLLGILSFFPGGKKNSGGNAETPRLGVFESLNRLIKQQSMWFLCLAAALSQGGTGPWLAMITIAFGNIISQSEADNLAFWTVISSSILSLLISWVMDVFQGHLKLAIYTLLLTSSAMFLWVILLDYKILVFHKNELYAAVVLGISLSWSSPALFLELASEIAYPVSEAIVGGYMIFLSNIVGSLFYLSYFVPGVGDRWSSCIVLGNLTLSTILVGYVKDEYNRSKSE</sequence>